<dbReference type="EMBL" id="VYDO01000080">
    <property type="protein sequence ID" value="MYG37823.1"/>
    <property type="molecule type" value="Genomic_DNA"/>
</dbReference>
<dbReference type="InterPro" id="IPR038461">
    <property type="entry name" value="Schlafen_AlbA_2_dom_sf"/>
</dbReference>
<organism evidence="2">
    <name type="scientific">Synechococcus sp. SB0676_bin_10</name>
    <dbReference type="NCBI Taxonomy" id="2604869"/>
    <lineage>
        <taxon>Bacteria</taxon>
        <taxon>Bacillati</taxon>
        <taxon>Cyanobacteriota</taxon>
        <taxon>Cyanophyceae</taxon>
        <taxon>Synechococcales</taxon>
        <taxon>Synechococcaceae</taxon>
        <taxon>Synechococcus</taxon>
    </lineage>
</organism>
<evidence type="ECO:0000313" key="2">
    <source>
        <dbReference type="EMBL" id="MYG37823.1"/>
    </source>
</evidence>
<dbReference type="GO" id="GO:0005524">
    <property type="term" value="F:ATP binding"/>
    <property type="evidence" value="ECO:0007669"/>
    <property type="project" value="UniProtKB-KW"/>
</dbReference>
<keyword evidence="2" id="KW-0547">Nucleotide-binding</keyword>
<name>A0A6B1FA56_9SYNE</name>
<dbReference type="Gene3D" id="3.30.950.30">
    <property type="entry name" value="Schlafen, AAA domain"/>
    <property type="match status" value="1"/>
</dbReference>
<sequence>MPSILPINLEDLLACRGVESQRVEFKAGWDPRTTGHQVLRTICAFANNLQNLNGGYVVIGVAEQDGHTFLLPAGLADQVVEVAQKWIRVDFLPALRGRGFLLSSGTWLYPLIQVGSCFTARCQHAGLTLGSTGV</sequence>
<dbReference type="AlphaFoldDB" id="A0A6B1FA56"/>
<reference evidence="2" key="1">
    <citation type="submission" date="2019-09" db="EMBL/GenBank/DDBJ databases">
        <title>Characterisation of the sponge microbiome using genome-centric metagenomics.</title>
        <authorList>
            <person name="Engelberts J.P."/>
            <person name="Robbins S.J."/>
            <person name="De Goeij J.M."/>
            <person name="Aranda M."/>
            <person name="Bell S.C."/>
            <person name="Webster N.S."/>
        </authorList>
    </citation>
    <scope>NUCLEOTIDE SEQUENCE</scope>
    <source>
        <strain evidence="2">SB0676_bin_10</strain>
    </source>
</reference>
<comment type="caution">
    <text evidence="2">The sequence shown here is derived from an EMBL/GenBank/DDBJ whole genome shotgun (WGS) entry which is preliminary data.</text>
</comment>
<protein>
    <submittedName>
        <fullName evidence="2">ATP-binding protein</fullName>
    </submittedName>
</protein>
<accession>A0A6B1FA56</accession>
<keyword evidence="2" id="KW-0067">ATP-binding</keyword>
<dbReference type="InterPro" id="IPR007421">
    <property type="entry name" value="Schlafen_AlbA_2_dom"/>
</dbReference>
<proteinExistence type="predicted"/>
<evidence type="ECO:0000259" key="1">
    <source>
        <dbReference type="Pfam" id="PF04326"/>
    </source>
</evidence>
<gene>
    <name evidence="2" type="ORF">F4162_02175</name>
</gene>
<dbReference type="Pfam" id="PF04326">
    <property type="entry name" value="SLFN_AlbA_2"/>
    <property type="match status" value="1"/>
</dbReference>
<feature type="domain" description="Schlafen AlbA-2" evidence="1">
    <location>
        <begin position="19"/>
        <end position="75"/>
    </location>
</feature>